<dbReference type="Gene3D" id="3.40.50.300">
    <property type="entry name" value="P-loop containing nucleotide triphosphate hydrolases"/>
    <property type="match status" value="1"/>
</dbReference>
<evidence type="ECO:0000259" key="1">
    <source>
        <dbReference type="Pfam" id="PF05729"/>
    </source>
</evidence>
<name>A0ABY4I990_CHIFI</name>
<evidence type="ECO:0000313" key="2">
    <source>
        <dbReference type="EMBL" id="UPK72135.1"/>
    </source>
</evidence>
<organism evidence="2 3">
    <name type="scientific">Chitinophaga filiformis</name>
    <name type="common">Myxococcus filiformis</name>
    <name type="synonym">Flexibacter filiformis</name>
    <dbReference type="NCBI Taxonomy" id="104663"/>
    <lineage>
        <taxon>Bacteria</taxon>
        <taxon>Pseudomonadati</taxon>
        <taxon>Bacteroidota</taxon>
        <taxon>Chitinophagia</taxon>
        <taxon>Chitinophagales</taxon>
        <taxon>Chitinophagaceae</taxon>
        <taxon>Chitinophaga</taxon>
    </lineage>
</organism>
<dbReference type="EMBL" id="CP095855">
    <property type="protein sequence ID" value="UPK72135.1"/>
    <property type="molecule type" value="Genomic_DNA"/>
</dbReference>
<dbReference type="RefSeq" id="WP_247814219.1">
    <property type="nucleotide sequence ID" value="NZ_CP095855.1"/>
</dbReference>
<dbReference type="PANTHER" id="PTHR46844:SF1">
    <property type="entry name" value="SLR5058 PROTEIN"/>
    <property type="match status" value="1"/>
</dbReference>
<evidence type="ECO:0000313" key="3">
    <source>
        <dbReference type="Proteomes" id="UP000830198"/>
    </source>
</evidence>
<accession>A0ABY4I990</accession>
<protein>
    <recommendedName>
        <fullName evidence="1">NACHT domain-containing protein</fullName>
    </recommendedName>
</protein>
<gene>
    <name evidence="2" type="ORF">MYF79_12650</name>
</gene>
<dbReference type="PANTHER" id="PTHR46844">
    <property type="entry name" value="SLR5058 PROTEIN"/>
    <property type="match status" value="1"/>
</dbReference>
<dbReference type="SUPFAM" id="SSF52540">
    <property type="entry name" value="P-loop containing nucleoside triphosphate hydrolases"/>
    <property type="match status" value="1"/>
</dbReference>
<sequence length="552" mass="64776">MERKDIISILKSPFERLLNLIGEEFRQAFANRIFEYQIEQFERNFLVKTLLHNGEPVMLSKIYEPLTIKKMSSRDSCHSIAITLYSAKQYFETYSSSTIFGYAGSGKSFIVKHLFTKCILEEYKIPIKIELRYLNEYENSLTDYMFKEVFHNNKLGTSHDIIDRMLSKNHFVFMFDGFDEVKQSKKSKTLHEIEIFTGRYNQNIFLITSRFYTGIELLPRYVNFEVCPFGNRNIVSFIKKQNFDINNEITNKLIEVVNAQSDGMYSTFLSNPLLLSMFILTYRFQAEIPERRSEYYRQVFEALYSVHDTTSKHAFIREKVSGLTKEQIKSVLKHLCYISFFEAKYLFGEDYLDGMLSLIKKKNALLSFDNEKLVIDLLIGIGMITLDGIEYTFPHRSLQEYFASKHVTEFMPENKERFYEKLLEVVRNNQESLARFDHFLVLLLEMDTLCMYKYFLVPLFESTYLTLNSHVQSMSYSSMHDHINGFIVGVIDLLSSDLNFSTMYGSLDHFAANINRNQAADFFLQVGQDLINKLKKVLSDMSQNQSDFIEFV</sequence>
<dbReference type="Proteomes" id="UP000830198">
    <property type="component" value="Chromosome"/>
</dbReference>
<dbReference type="Pfam" id="PF05729">
    <property type="entry name" value="NACHT"/>
    <property type="match status" value="1"/>
</dbReference>
<dbReference type="InterPro" id="IPR007111">
    <property type="entry name" value="NACHT_NTPase"/>
</dbReference>
<reference evidence="2 3" key="1">
    <citation type="submission" date="2022-04" db="EMBL/GenBank/DDBJ databases">
        <title>The arsenic-methylating capacity of Chitinophaga filiformis YT5 during chitin decomposition.</title>
        <authorList>
            <person name="Chen G."/>
            <person name="Liang Y."/>
        </authorList>
    </citation>
    <scope>NUCLEOTIDE SEQUENCE [LARGE SCALE GENOMIC DNA]</scope>
    <source>
        <strain evidence="2 3">YT5</strain>
    </source>
</reference>
<dbReference type="InterPro" id="IPR027417">
    <property type="entry name" value="P-loop_NTPase"/>
</dbReference>
<feature type="domain" description="NACHT" evidence="1">
    <location>
        <begin position="98"/>
        <end position="238"/>
    </location>
</feature>
<keyword evidence="3" id="KW-1185">Reference proteome</keyword>
<proteinExistence type="predicted"/>